<dbReference type="EMBL" id="CAFBNO010000018">
    <property type="protein sequence ID" value="CAB4953467.1"/>
    <property type="molecule type" value="Genomic_DNA"/>
</dbReference>
<gene>
    <name evidence="1" type="ORF">UFOPK3837_00588</name>
</gene>
<evidence type="ECO:0000313" key="1">
    <source>
        <dbReference type="EMBL" id="CAB4953467.1"/>
    </source>
</evidence>
<reference evidence="1" key="1">
    <citation type="submission" date="2020-05" db="EMBL/GenBank/DDBJ databases">
        <authorList>
            <person name="Chiriac C."/>
            <person name="Salcher M."/>
            <person name="Ghai R."/>
            <person name="Kavagutti S V."/>
        </authorList>
    </citation>
    <scope>NUCLEOTIDE SEQUENCE</scope>
</reference>
<sequence>MLVAFVDECKSGNFSLGITLVHVRDLKLVRSELRKLRKPGQNRLHFSKESDSRRKEILSTMRILPVQVFVIESALKHERDAREACLTELVKVSRSLNIHRIVLEEDQSLVRRDNSVIRSQLRVLGESHKLDYFHESPNFEPCLWISDAIAWANQKGGYWRVLAGLA</sequence>
<proteinExistence type="predicted"/>
<protein>
    <submittedName>
        <fullName evidence="1">Unannotated protein</fullName>
    </submittedName>
</protein>
<organism evidence="1">
    <name type="scientific">freshwater metagenome</name>
    <dbReference type="NCBI Taxonomy" id="449393"/>
    <lineage>
        <taxon>unclassified sequences</taxon>
        <taxon>metagenomes</taxon>
        <taxon>ecological metagenomes</taxon>
    </lineage>
</organism>
<dbReference type="AlphaFoldDB" id="A0A6J7KD51"/>
<name>A0A6J7KD51_9ZZZZ</name>
<accession>A0A6J7KD51</accession>